<dbReference type="Ensembl" id="ENSCINT00000005557.3">
    <property type="protein sequence ID" value="ENSCINP00000005557.3"/>
    <property type="gene ID" value="ENSCING00000002720.3"/>
</dbReference>
<dbReference type="GO" id="GO:0006567">
    <property type="term" value="P:L-threonine catabolic process"/>
    <property type="evidence" value="ECO:0000318"/>
    <property type="project" value="GO_Central"/>
</dbReference>
<feature type="domain" description="NAD-dependent epimerase/dehydratase" evidence="7">
    <location>
        <begin position="11"/>
        <end position="242"/>
    </location>
</feature>
<dbReference type="InParanoid" id="F6UCU4"/>
<dbReference type="EC" id="1.1.1.103" evidence="5"/>
<comment type="function">
    <text evidence="3">Catalyzes the NAD(+)-dependent oxidation of L-threonine to 2-amino-3-ketobutyrate, mediating L-threonine catabolism.</text>
</comment>
<dbReference type="FunFam" id="3.40.50.720:FF:000077">
    <property type="entry name" value="L-threonine 3-dehydrogenase, mitochondrial"/>
    <property type="match status" value="1"/>
</dbReference>
<dbReference type="Gene3D" id="3.40.50.720">
    <property type="entry name" value="NAD(P)-binding Rossmann-like Domain"/>
    <property type="match status" value="1"/>
</dbReference>
<organism evidence="8 9">
    <name type="scientific">Ciona intestinalis</name>
    <name type="common">Transparent sea squirt</name>
    <name type="synonym">Ascidia intestinalis</name>
    <dbReference type="NCBI Taxonomy" id="7719"/>
    <lineage>
        <taxon>Eukaryota</taxon>
        <taxon>Metazoa</taxon>
        <taxon>Chordata</taxon>
        <taxon>Tunicata</taxon>
        <taxon>Ascidiacea</taxon>
        <taxon>Phlebobranchia</taxon>
        <taxon>Cionidae</taxon>
        <taxon>Ciona</taxon>
    </lineage>
</organism>
<reference evidence="9" key="1">
    <citation type="journal article" date="2002" name="Science">
        <title>The draft genome of Ciona intestinalis: insights into chordate and vertebrate origins.</title>
        <authorList>
            <person name="Dehal P."/>
            <person name="Satou Y."/>
            <person name="Campbell R.K."/>
            <person name="Chapman J."/>
            <person name="Degnan B."/>
            <person name="De Tomaso A."/>
            <person name="Davidson B."/>
            <person name="Di Gregorio A."/>
            <person name="Gelpke M."/>
            <person name="Goodstein D.M."/>
            <person name="Harafuji N."/>
            <person name="Hastings K.E."/>
            <person name="Ho I."/>
            <person name="Hotta K."/>
            <person name="Huang W."/>
            <person name="Kawashima T."/>
            <person name="Lemaire P."/>
            <person name="Martinez D."/>
            <person name="Meinertzhagen I.A."/>
            <person name="Necula S."/>
            <person name="Nonaka M."/>
            <person name="Putnam N."/>
            <person name="Rash S."/>
            <person name="Saiga H."/>
            <person name="Satake M."/>
            <person name="Terry A."/>
            <person name="Yamada L."/>
            <person name="Wang H.G."/>
            <person name="Awazu S."/>
            <person name="Azumi K."/>
            <person name="Boore J."/>
            <person name="Branno M."/>
            <person name="Chin-Bow S."/>
            <person name="DeSantis R."/>
            <person name="Doyle S."/>
            <person name="Francino P."/>
            <person name="Keys D.N."/>
            <person name="Haga S."/>
            <person name="Hayashi H."/>
            <person name="Hino K."/>
            <person name="Imai K.S."/>
            <person name="Inaba K."/>
            <person name="Kano S."/>
            <person name="Kobayashi K."/>
            <person name="Kobayashi M."/>
            <person name="Lee B.I."/>
            <person name="Makabe K.W."/>
            <person name="Manohar C."/>
            <person name="Matassi G."/>
            <person name="Medina M."/>
            <person name="Mochizuki Y."/>
            <person name="Mount S."/>
            <person name="Morishita T."/>
            <person name="Miura S."/>
            <person name="Nakayama A."/>
            <person name="Nishizaka S."/>
            <person name="Nomoto H."/>
            <person name="Ohta F."/>
            <person name="Oishi K."/>
            <person name="Rigoutsos I."/>
            <person name="Sano M."/>
            <person name="Sasaki A."/>
            <person name="Sasakura Y."/>
            <person name="Shoguchi E."/>
            <person name="Shin-i T."/>
            <person name="Spagnuolo A."/>
            <person name="Stainier D."/>
            <person name="Suzuki M.M."/>
            <person name="Tassy O."/>
            <person name="Takatori N."/>
            <person name="Tokuoka M."/>
            <person name="Yagi K."/>
            <person name="Yoshizaki F."/>
            <person name="Wada S."/>
            <person name="Zhang C."/>
            <person name="Hyatt P.D."/>
            <person name="Larimer F."/>
            <person name="Detter C."/>
            <person name="Doggett N."/>
            <person name="Glavina T."/>
            <person name="Hawkins T."/>
            <person name="Richardson P."/>
            <person name="Lucas S."/>
            <person name="Kohara Y."/>
            <person name="Levine M."/>
            <person name="Satoh N."/>
            <person name="Rokhsar D.S."/>
        </authorList>
    </citation>
    <scope>NUCLEOTIDE SEQUENCE [LARGE SCALE GENOMIC DNA]</scope>
</reference>
<keyword evidence="9" id="KW-1185">Reference proteome</keyword>
<evidence type="ECO:0000256" key="2">
    <source>
        <dbReference type="ARBA" id="ARBA00050613"/>
    </source>
</evidence>
<evidence type="ECO:0000313" key="9">
    <source>
        <dbReference type="Proteomes" id="UP000008144"/>
    </source>
</evidence>
<evidence type="ECO:0000259" key="7">
    <source>
        <dbReference type="Pfam" id="PF01370"/>
    </source>
</evidence>
<dbReference type="Pfam" id="PF01370">
    <property type="entry name" value="Epimerase"/>
    <property type="match status" value="1"/>
</dbReference>
<dbReference type="GO" id="GO:0008743">
    <property type="term" value="F:L-threonine 3-dehydrogenase activity"/>
    <property type="evidence" value="ECO:0000318"/>
    <property type="project" value="GO_Central"/>
</dbReference>
<reference evidence="8" key="4">
    <citation type="submission" date="2025-09" db="UniProtKB">
        <authorList>
            <consortium name="Ensembl"/>
        </authorList>
    </citation>
    <scope>IDENTIFICATION</scope>
</reference>
<protein>
    <recommendedName>
        <fullName evidence="6">L-threonine 3-dehydrogenase, mitochondrial</fullName>
        <ecNumber evidence="5">1.1.1.103</ecNumber>
    </recommendedName>
</protein>
<sequence>ESQYNRFILPGGLGQLGQGLAKKLRSKYGRENVLLTDIRIPDKSIVKEGPYAYADTLNYDAIKELAVNHRADWLIHFSALLSAVGEANVPLAVKVNINGMHNVLDVANELGLKLFIPSTIGAFGTDSPRNPTPDVCIQRPKTIYGVAKVHAERMGEYYHHRFNLDFRCLRFPGIISCDTKPGGGTTDYAVEIFHKALSNGSFVCNVAPDTRLPMMQIDDCLDATIKFMETDVSKLHQRVYNINSMSFTPEELAHEIRKHIPNFEITYDVNPMLQEIANSWPDVFEDDNSRRDWEWEHKYDLSKLVEYMLEGIKKQMCIQKVA</sequence>
<comment type="catalytic activity">
    <reaction evidence="2">
        <text>L-threonine + NAD(+) = (2S)-2-amino-3-oxobutanoate + NADH + H(+)</text>
        <dbReference type="Rhea" id="RHEA:13161"/>
        <dbReference type="ChEBI" id="CHEBI:15378"/>
        <dbReference type="ChEBI" id="CHEBI:57540"/>
        <dbReference type="ChEBI" id="CHEBI:57926"/>
        <dbReference type="ChEBI" id="CHEBI:57945"/>
        <dbReference type="ChEBI" id="CHEBI:78948"/>
        <dbReference type="EC" id="1.1.1.103"/>
    </reaction>
</comment>
<proteinExistence type="inferred from homology"/>
<evidence type="ECO:0000256" key="1">
    <source>
        <dbReference type="ARBA" id="ARBA00007637"/>
    </source>
</evidence>
<dbReference type="Proteomes" id="UP000008144">
    <property type="component" value="Chromosome 1"/>
</dbReference>
<dbReference type="EMBL" id="EAAA01000002">
    <property type="status" value="NOT_ANNOTATED_CDS"/>
    <property type="molecule type" value="Genomic_DNA"/>
</dbReference>
<dbReference type="OMA" id="HWHASPR"/>
<dbReference type="InterPro" id="IPR036291">
    <property type="entry name" value="NAD(P)-bd_dom_sf"/>
</dbReference>
<dbReference type="HOGENOM" id="CLU_007383_19_1_1"/>
<evidence type="ECO:0000256" key="3">
    <source>
        <dbReference type="ARBA" id="ARBA00059023"/>
    </source>
</evidence>
<evidence type="ECO:0000256" key="6">
    <source>
        <dbReference type="ARBA" id="ARBA00069940"/>
    </source>
</evidence>
<dbReference type="STRING" id="7719.ENSCINP00000005557"/>
<dbReference type="InterPro" id="IPR051225">
    <property type="entry name" value="NAD(P)_epim/dehydratase"/>
</dbReference>
<dbReference type="AlphaFoldDB" id="F6UCU4"/>
<evidence type="ECO:0000256" key="4">
    <source>
        <dbReference type="ARBA" id="ARBA00060557"/>
    </source>
</evidence>
<evidence type="ECO:0000313" key="8">
    <source>
        <dbReference type="Ensembl" id="ENSCINP00000005557.3"/>
    </source>
</evidence>
<dbReference type="InterPro" id="IPR001509">
    <property type="entry name" value="Epimerase_deHydtase"/>
</dbReference>
<accession>F6UCU4</accession>
<dbReference type="GeneTree" id="ENSGT00390000014037"/>
<reference evidence="8" key="2">
    <citation type="journal article" date="2008" name="Genome Biol.">
        <title>Improved genome assembly and evidence-based global gene model set for the chordate Ciona intestinalis: new insight into intron and operon populations.</title>
        <authorList>
            <person name="Satou Y."/>
            <person name="Mineta K."/>
            <person name="Ogasawara M."/>
            <person name="Sasakura Y."/>
            <person name="Shoguchi E."/>
            <person name="Ueno K."/>
            <person name="Yamada L."/>
            <person name="Matsumoto J."/>
            <person name="Wasserscheid J."/>
            <person name="Dewar K."/>
            <person name="Wiley G.B."/>
            <person name="Macmil S.L."/>
            <person name="Roe B.A."/>
            <person name="Zeller R.W."/>
            <person name="Hastings K.E."/>
            <person name="Lemaire P."/>
            <person name="Lindquist E."/>
            <person name="Endo T."/>
            <person name="Hotta K."/>
            <person name="Inaba K."/>
        </authorList>
    </citation>
    <scope>NUCLEOTIDE SEQUENCE [LARGE SCALE GENOMIC DNA]</scope>
    <source>
        <strain evidence="8">wild type</strain>
    </source>
</reference>
<reference evidence="8" key="3">
    <citation type="submission" date="2025-08" db="UniProtKB">
        <authorList>
            <consortium name="Ensembl"/>
        </authorList>
    </citation>
    <scope>IDENTIFICATION</scope>
</reference>
<evidence type="ECO:0000256" key="5">
    <source>
        <dbReference type="ARBA" id="ARBA00066604"/>
    </source>
</evidence>
<comment type="similarity">
    <text evidence="1">Belongs to the NAD(P)-dependent epimerase/dehydratase family.</text>
</comment>
<dbReference type="SUPFAM" id="SSF51735">
    <property type="entry name" value="NAD(P)-binding Rossmann-fold domains"/>
    <property type="match status" value="1"/>
</dbReference>
<dbReference type="PANTHER" id="PTHR42687">
    <property type="entry name" value="L-THREONINE 3-DEHYDROGENASE"/>
    <property type="match status" value="1"/>
</dbReference>
<comment type="pathway">
    <text evidence="4">Amino-acid degradation; L-threonine degradation via oxydo-reductase pathway; glycine from L-threonine: step 1/2.</text>
</comment>
<dbReference type="PANTHER" id="PTHR42687:SF1">
    <property type="entry name" value="L-THREONINE 3-DEHYDROGENASE, MITOCHONDRIAL"/>
    <property type="match status" value="1"/>
</dbReference>
<name>F6UCU4_CIOIN</name>